<dbReference type="PANTHER" id="PTHR43840">
    <property type="entry name" value="MITOCHONDRIAL METAL TRANSPORTER 1-RELATED"/>
    <property type="match status" value="1"/>
</dbReference>
<reference evidence="8 9" key="1">
    <citation type="journal article" date="2009" name="J. Bacteriol.">
        <title>Complete genome sequence of the anaerobic, protein-degrading hyperthermophilic crenarchaeon Desulfurococcus kamchatkensis.</title>
        <authorList>
            <person name="Ravin N.V."/>
            <person name="Mardanov A.V."/>
            <person name="Beletsky A.V."/>
            <person name="Kublanov I.V."/>
            <person name="Kolganova T.V."/>
            <person name="Lebedinsky A.V."/>
            <person name="Chernyh N.A."/>
            <person name="Bonch-Osmolovskaya E.A."/>
            <person name="Skryabin K.G."/>
        </authorList>
    </citation>
    <scope>NUCLEOTIDE SEQUENCE [LARGE SCALE GENOMIC DNA]</scope>
    <source>
        <strain evidence="9">DSM 18924 / JCM 16383 / VKM B-2413 / 1221n</strain>
    </source>
</reference>
<keyword evidence="4 6" id="KW-1133">Transmembrane helix</keyword>
<dbReference type="InterPro" id="IPR050291">
    <property type="entry name" value="CDF_Transporter"/>
</dbReference>
<dbReference type="Gene3D" id="1.20.1510.10">
    <property type="entry name" value="Cation efflux protein transmembrane domain"/>
    <property type="match status" value="1"/>
</dbReference>
<dbReference type="GO" id="GO:0008324">
    <property type="term" value="F:monoatomic cation transmembrane transporter activity"/>
    <property type="evidence" value="ECO:0007669"/>
    <property type="project" value="InterPro"/>
</dbReference>
<protein>
    <submittedName>
        <fullName evidence="8">Cation efflux protein</fullName>
    </submittedName>
</protein>
<dbReference type="InterPro" id="IPR058533">
    <property type="entry name" value="Cation_efflux_TM"/>
</dbReference>
<name>B8D4C2_DESA1</name>
<dbReference type="eggNOG" id="arCOG01474">
    <property type="taxonomic scope" value="Archaea"/>
</dbReference>
<feature type="transmembrane region" description="Helical" evidence="6">
    <location>
        <begin position="71"/>
        <end position="92"/>
    </location>
</feature>
<dbReference type="Proteomes" id="UP000006903">
    <property type="component" value="Chromosome"/>
</dbReference>
<dbReference type="EMBL" id="CP001140">
    <property type="protein sequence ID" value="ACL10953.1"/>
    <property type="molecule type" value="Genomic_DNA"/>
</dbReference>
<evidence type="ECO:0000256" key="1">
    <source>
        <dbReference type="ARBA" id="ARBA00004141"/>
    </source>
</evidence>
<feature type="transmembrane region" description="Helical" evidence="6">
    <location>
        <begin position="155"/>
        <end position="174"/>
    </location>
</feature>
<proteinExistence type="predicted"/>
<gene>
    <name evidence="8" type="ordered locus">DKAM_0627</name>
</gene>
<feature type="domain" description="Cation efflux protein transmembrane" evidence="7">
    <location>
        <begin position="5"/>
        <end position="182"/>
    </location>
</feature>
<evidence type="ECO:0000313" key="9">
    <source>
        <dbReference type="Proteomes" id="UP000006903"/>
    </source>
</evidence>
<dbReference type="RefSeq" id="WP_012608294.1">
    <property type="nucleotide sequence ID" value="NC_011766.1"/>
</dbReference>
<dbReference type="STRING" id="490899.DKAM_0627"/>
<dbReference type="GO" id="GO:0016020">
    <property type="term" value="C:membrane"/>
    <property type="evidence" value="ECO:0007669"/>
    <property type="project" value="UniProtKB-SubCell"/>
</dbReference>
<feature type="transmembrane region" description="Helical" evidence="6">
    <location>
        <begin position="31"/>
        <end position="50"/>
    </location>
</feature>
<dbReference type="InterPro" id="IPR027469">
    <property type="entry name" value="Cation_efflux_TMD_sf"/>
</dbReference>
<dbReference type="Pfam" id="PF01545">
    <property type="entry name" value="Cation_efflux"/>
    <property type="match status" value="1"/>
</dbReference>
<evidence type="ECO:0000259" key="7">
    <source>
        <dbReference type="Pfam" id="PF01545"/>
    </source>
</evidence>
<keyword evidence="3 6" id="KW-0812">Transmembrane</keyword>
<sequence length="261" mass="28455">MNKVIAILSAGTIGSILKILGGILYGSNTLFVDALTSIANMIALLVVIWSRRVVTIPPDSDHHFGHERFEYIGILVMIVTYGFVAGISITRLYYVREYSVELNAFYLAVTAILAYSIAIFLSRSAPPSIRAYGAFTISEVLEGVVGIIASLGGALYSYLIDYGGAVLLTSYIFYEIYEEGRNLTSFMADEAPPPSIYEKIVGIAESEGFSIKSIRLRTIVPGKYHGDIVLSPGSTRYENLKNLKKKLGENGVDVCIEVSSP</sequence>
<feature type="transmembrane region" description="Helical" evidence="6">
    <location>
        <begin position="5"/>
        <end position="25"/>
    </location>
</feature>
<dbReference type="GeneID" id="7170822"/>
<evidence type="ECO:0000256" key="5">
    <source>
        <dbReference type="ARBA" id="ARBA00023136"/>
    </source>
</evidence>
<comment type="subcellular location">
    <subcellularLocation>
        <location evidence="1">Membrane</location>
        <topology evidence="1">Multi-pass membrane protein</topology>
    </subcellularLocation>
</comment>
<dbReference type="PANTHER" id="PTHR43840:SF15">
    <property type="entry name" value="MITOCHONDRIAL METAL TRANSPORTER 1-RELATED"/>
    <property type="match status" value="1"/>
</dbReference>
<dbReference type="KEGG" id="dka:DKAM_0627"/>
<evidence type="ECO:0000313" key="8">
    <source>
        <dbReference type="EMBL" id="ACL10953.1"/>
    </source>
</evidence>
<evidence type="ECO:0000256" key="4">
    <source>
        <dbReference type="ARBA" id="ARBA00022989"/>
    </source>
</evidence>
<feature type="transmembrane region" description="Helical" evidence="6">
    <location>
        <begin position="129"/>
        <end position="149"/>
    </location>
</feature>
<organism evidence="8 9">
    <name type="scientific">Desulfurococcus amylolyticus (strain DSM 18924 / JCM 16383 / VKM B-2413 / 1221n)</name>
    <name type="common">Desulfurococcus kamchatkensis</name>
    <dbReference type="NCBI Taxonomy" id="490899"/>
    <lineage>
        <taxon>Archaea</taxon>
        <taxon>Thermoproteota</taxon>
        <taxon>Thermoprotei</taxon>
        <taxon>Desulfurococcales</taxon>
        <taxon>Desulfurococcaceae</taxon>
        <taxon>Desulfurococcus</taxon>
    </lineage>
</organism>
<feature type="transmembrane region" description="Helical" evidence="6">
    <location>
        <begin position="104"/>
        <end position="122"/>
    </location>
</feature>
<dbReference type="AlphaFoldDB" id="B8D4C2"/>
<keyword evidence="2" id="KW-0813">Transport</keyword>
<evidence type="ECO:0000256" key="6">
    <source>
        <dbReference type="SAM" id="Phobius"/>
    </source>
</evidence>
<dbReference type="SUPFAM" id="SSF161111">
    <property type="entry name" value="Cation efflux protein transmembrane domain-like"/>
    <property type="match status" value="1"/>
</dbReference>
<dbReference type="HOGENOM" id="CLU_989083_0_0_2"/>
<keyword evidence="5 6" id="KW-0472">Membrane</keyword>
<evidence type="ECO:0000256" key="3">
    <source>
        <dbReference type="ARBA" id="ARBA00022692"/>
    </source>
</evidence>
<accession>B8D4C2</accession>
<evidence type="ECO:0000256" key="2">
    <source>
        <dbReference type="ARBA" id="ARBA00022448"/>
    </source>
</evidence>